<reference evidence="1 2" key="1">
    <citation type="submission" date="2007-03" db="EMBL/GenBank/DDBJ databases">
        <authorList>
            <person name="Fulton L."/>
            <person name="Clifton S."/>
            <person name="Fulton B."/>
            <person name="Xu J."/>
            <person name="Minx P."/>
            <person name="Pepin K.H."/>
            <person name="Johnson M."/>
            <person name="Thiruvilangam P."/>
            <person name="Bhonagiri V."/>
            <person name="Nash W.E."/>
            <person name="Mardis E.R."/>
            <person name="Wilson R.K."/>
        </authorList>
    </citation>
    <scope>NUCLEOTIDE SEQUENCE [LARGE SCALE GENOMIC DNA]</scope>
    <source>
        <strain evidence="1 2">ATCC 29174</strain>
    </source>
</reference>
<organism evidence="1 2">
    <name type="scientific">Blautia obeum ATCC 29174</name>
    <dbReference type="NCBI Taxonomy" id="411459"/>
    <lineage>
        <taxon>Bacteria</taxon>
        <taxon>Bacillati</taxon>
        <taxon>Bacillota</taxon>
        <taxon>Clostridia</taxon>
        <taxon>Lachnospirales</taxon>
        <taxon>Lachnospiraceae</taxon>
        <taxon>Blautia</taxon>
    </lineage>
</organism>
<protein>
    <submittedName>
        <fullName evidence="1">Uncharacterized protein</fullName>
    </submittedName>
</protein>
<comment type="caution">
    <text evidence="1">The sequence shown here is derived from an EMBL/GenBank/DDBJ whole genome shotgun (WGS) entry which is preliminary data.</text>
</comment>
<dbReference type="Proteomes" id="UP000006002">
    <property type="component" value="Unassembled WGS sequence"/>
</dbReference>
<accession>A5ZSV9</accession>
<proteinExistence type="predicted"/>
<gene>
    <name evidence="1" type="ORF">RUMOBE_02088</name>
</gene>
<evidence type="ECO:0000313" key="1">
    <source>
        <dbReference type="EMBL" id="EDM87183.1"/>
    </source>
</evidence>
<reference evidence="1 2" key="2">
    <citation type="submission" date="2007-04" db="EMBL/GenBank/DDBJ databases">
        <title>Draft genome sequence of Ruminococcus obeum (ATCC 29174).</title>
        <authorList>
            <person name="Sudarsanam P."/>
            <person name="Ley R."/>
            <person name="Guruge J."/>
            <person name="Turnbaugh P.J."/>
            <person name="Mahowald M."/>
            <person name="Liep D."/>
            <person name="Gordon J."/>
        </authorList>
    </citation>
    <scope>NUCLEOTIDE SEQUENCE [LARGE SCALE GENOMIC DNA]</scope>
    <source>
        <strain evidence="1 2">ATCC 29174</strain>
    </source>
</reference>
<evidence type="ECO:0000313" key="2">
    <source>
        <dbReference type="Proteomes" id="UP000006002"/>
    </source>
</evidence>
<name>A5ZSV9_9FIRM</name>
<dbReference type="HOGENOM" id="CLU_3340789_0_0_9"/>
<dbReference type="EMBL" id="AAVO02000008">
    <property type="protein sequence ID" value="EDM87183.1"/>
    <property type="molecule type" value="Genomic_DNA"/>
</dbReference>
<sequence>MKCKSEVAKENNENYLTDEEQHKIIIKDYDMLFEYRE</sequence>
<dbReference type="AlphaFoldDB" id="A5ZSV9"/>